<dbReference type="PANTHER" id="PTHR21284:SF12">
    <property type="entry name" value="EG:80H7.2 PROTEIN"/>
    <property type="match status" value="1"/>
</dbReference>
<dbReference type="AlphaFoldDB" id="A0ABD0K1X5"/>
<feature type="transmembrane region" description="Helical" evidence="1">
    <location>
        <begin position="111"/>
        <end position="133"/>
    </location>
</feature>
<evidence type="ECO:0000256" key="1">
    <source>
        <dbReference type="SAM" id="Phobius"/>
    </source>
</evidence>
<organism evidence="2 3">
    <name type="scientific">Batillaria attramentaria</name>
    <dbReference type="NCBI Taxonomy" id="370345"/>
    <lineage>
        <taxon>Eukaryota</taxon>
        <taxon>Metazoa</taxon>
        <taxon>Spiralia</taxon>
        <taxon>Lophotrochozoa</taxon>
        <taxon>Mollusca</taxon>
        <taxon>Gastropoda</taxon>
        <taxon>Caenogastropoda</taxon>
        <taxon>Sorbeoconcha</taxon>
        <taxon>Cerithioidea</taxon>
        <taxon>Batillariidae</taxon>
        <taxon>Batillaria</taxon>
    </lineage>
</organism>
<keyword evidence="1" id="KW-0812">Transmembrane</keyword>
<evidence type="ECO:0000313" key="2">
    <source>
        <dbReference type="EMBL" id="KAK7480872.1"/>
    </source>
</evidence>
<evidence type="ECO:0008006" key="4">
    <source>
        <dbReference type="Google" id="ProtNLM"/>
    </source>
</evidence>
<gene>
    <name evidence="2" type="ORF">BaRGS_00027873</name>
</gene>
<comment type="caution">
    <text evidence="2">The sequence shown here is derived from an EMBL/GenBank/DDBJ whole genome shotgun (WGS) entry which is preliminary data.</text>
</comment>
<proteinExistence type="predicted"/>
<feature type="transmembrane region" description="Helical" evidence="1">
    <location>
        <begin position="153"/>
        <end position="171"/>
    </location>
</feature>
<dbReference type="Proteomes" id="UP001519460">
    <property type="component" value="Unassembled WGS sequence"/>
</dbReference>
<dbReference type="Gene3D" id="1.20.140.150">
    <property type="match status" value="1"/>
</dbReference>
<accession>A0ABD0K1X5</accession>
<keyword evidence="3" id="KW-1185">Reference proteome</keyword>
<keyword evidence="1" id="KW-1133">Transmembrane helix</keyword>
<name>A0ABD0K1X5_9CAEN</name>
<dbReference type="EMBL" id="JACVVK020000272">
    <property type="protein sequence ID" value="KAK7480872.1"/>
    <property type="molecule type" value="Genomic_DNA"/>
</dbReference>
<protein>
    <recommendedName>
        <fullName evidence="4">Claudin</fullName>
    </recommendedName>
</protein>
<feature type="transmembrane region" description="Helical" evidence="1">
    <location>
        <begin position="82"/>
        <end position="104"/>
    </location>
</feature>
<sequence length="184" mass="19829">MAILDLSLQLKVSVPCLLLGAILFGVSFSVDKWIKWSTASSSGFAGLWKACFQQSDVTYCYTWNSDTMDTFKLSRDWIHKSQALQCLGLVVMLGALGSTIVFIFIKLRLAVIAAVVTSFGSAAFMVIGCAVFASDVNDDAVYGTIADFDWAFGFNIVAAIFTTAAGVGLLLQTILHRTTTNTPT</sequence>
<reference evidence="2 3" key="1">
    <citation type="journal article" date="2023" name="Sci. Data">
        <title>Genome assembly of the Korean intertidal mud-creeper Batillaria attramentaria.</title>
        <authorList>
            <person name="Patra A.K."/>
            <person name="Ho P.T."/>
            <person name="Jun S."/>
            <person name="Lee S.J."/>
            <person name="Kim Y."/>
            <person name="Won Y.J."/>
        </authorList>
    </citation>
    <scope>NUCLEOTIDE SEQUENCE [LARGE SCALE GENOMIC DNA]</scope>
    <source>
        <strain evidence="2">Wonlab-2016</strain>
    </source>
</reference>
<evidence type="ECO:0000313" key="3">
    <source>
        <dbReference type="Proteomes" id="UP001519460"/>
    </source>
</evidence>
<dbReference type="PANTHER" id="PTHR21284">
    <property type="entry name" value="EG:80H7.2 PROTEIN"/>
    <property type="match status" value="1"/>
</dbReference>
<feature type="transmembrane region" description="Helical" evidence="1">
    <location>
        <begin position="12"/>
        <end position="30"/>
    </location>
</feature>
<keyword evidence="1" id="KW-0472">Membrane</keyword>